<dbReference type="SUPFAM" id="SSF50249">
    <property type="entry name" value="Nucleic acid-binding proteins"/>
    <property type="match status" value="1"/>
</dbReference>
<dbReference type="Proteomes" id="UP000199671">
    <property type="component" value="Unassembled WGS sequence"/>
</dbReference>
<gene>
    <name evidence="8" type="primary">recO</name>
    <name evidence="10" type="ORF">SAMN04487766_10681</name>
</gene>
<evidence type="ECO:0000256" key="8">
    <source>
        <dbReference type="HAMAP-Rule" id="MF_00201"/>
    </source>
</evidence>
<dbReference type="PANTHER" id="PTHR33991:SF1">
    <property type="entry name" value="DNA REPAIR PROTEIN RECO"/>
    <property type="match status" value="1"/>
</dbReference>
<evidence type="ECO:0000256" key="4">
    <source>
        <dbReference type="ARBA" id="ARBA00022763"/>
    </source>
</evidence>
<dbReference type="RefSeq" id="WP_092609804.1">
    <property type="nucleotide sequence ID" value="NZ_FNHU01000006.1"/>
</dbReference>
<sequence>MGNRIYRDEAIVLRTYKLGEADRIIVMLTRAHGQVRAVAKGVRRTTSRFGARLEPFSMIDVQLHAGRSLDVVTQVETIDPFGRNIATDYAMFTCAETMAETAERLTRDDGDLGTSDSPQQFLLLYGALSALARRRHAPGLVLDSYLLRALALAGWAPSCYDCARCGATGPHTAFHVQAGGAVCPGCRPAGAVDVEPGSMALLGALLSGDWGLADASTSRQRAQASGCVSAYLTWHLERRLRSLSLVERA</sequence>
<dbReference type="EMBL" id="FNHU01000006">
    <property type="protein sequence ID" value="SDM73896.1"/>
    <property type="molecule type" value="Genomic_DNA"/>
</dbReference>
<dbReference type="GO" id="GO:0006302">
    <property type="term" value="P:double-strand break repair"/>
    <property type="evidence" value="ECO:0007669"/>
    <property type="project" value="TreeGrafter"/>
</dbReference>
<dbReference type="InterPro" id="IPR037278">
    <property type="entry name" value="ARFGAP/RecO"/>
</dbReference>
<keyword evidence="6 8" id="KW-0234">DNA repair</keyword>
<dbReference type="InterPro" id="IPR042242">
    <property type="entry name" value="RecO_C"/>
</dbReference>
<dbReference type="AlphaFoldDB" id="A0A1G9VP48"/>
<accession>A0A1G9VP48</accession>
<evidence type="ECO:0000256" key="1">
    <source>
        <dbReference type="ARBA" id="ARBA00003065"/>
    </source>
</evidence>
<dbReference type="InterPro" id="IPR012340">
    <property type="entry name" value="NA-bd_OB-fold"/>
</dbReference>
<dbReference type="Gene3D" id="1.20.1440.120">
    <property type="entry name" value="Recombination protein O, C-terminal domain"/>
    <property type="match status" value="1"/>
</dbReference>
<dbReference type="Gene3D" id="2.40.50.140">
    <property type="entry name" value="Nucleic acid-binding proteins"/>
    <property type="match status" value="1"/>
</dbReference>
<dbReference type="SUPFAM" id="SSF57863">
    <property type="entry name" value="ArfGap/RecO-like zinc finger"/>
    <property type="match status" value="1"/>
</dbReference>
<evidence type="ECO:0000256" key="5">
    <source>
        <dbReference type="ARBA" id="ARBA00023172"/>
    </source>
</evidence>
<evidence type="ECO:0000256" key="2">
    <source>
        <dbReference type="ARBA" id="ARBA00007452"/>
    </source>
</evidence>
<evidence type="ECO:0000256" key="7">
    <source>
        <dbReference type="ARBA" id="ARBA00033409"/>
    </source>
</evidence>
<dbReference type="PANTHER" id="PTHR33991">
    <property type="entry name" value="DNA REPAIR PROTEIN RECO"/>
    <property type="match status" value="1"/>
</dbReference>
<name>A0A1G9VP48_9ACTO</name>
<dbReference type="InterPro" id="IPR022572">
    <property type="entry name" value="DNA_rep/recomb_RecO_N"/>
</dbReference>
<feature type="domain" description="DNA replication/recombination mediator RecO N-terminal" evidence="9">
    <location>
        <begin position="5"/>
        <end position="81"/>
    </location>
</feature>
<dbReference type="GO" id="GO:0006310">
    <property type="term" value="P:DNA recombination"/>
    <property type="evidence" value="ECO:0007669"/>
    <property type="project" value="UniProtKB-UniRule"/>
</dbReference>
<evidence type="ECO:0000256" key="3">
    <source>
        <dbReference type="ARBA" id="ARBA00021310"/>
    </source>
</evidence>
<reference evidence="10 11" key="1">
    <citation type="submission" date="2016-10" db="EMBL/GenBank/DDBJ databases">
        <authorList>
            <person name="de Groot N.N."/>
        </authorList>
    </citation>
    <scope>NUCLEOTIDE SEQUENCE [LARGE SCALE GENOMIC DNA]</scope>
    <source>
        <strain evidence="10 11">KPR-7B</strain>
    </source>
</reference>
<dbReference type="GO" id="GO:0043590">
    <property type="term" value="C:bacterial nucleoid"/>
    <property type="evidence" value="ECO:0007669"/>
    <property type="project" value="TreeGrafter"/>
</dbReference>
<dbReference type="NCBIfam" id="TIGR00613">
    <property type="entry name" value="reco"/>
    <property type="match status" value="1"/>
</dbReference>
<dbReference type="InterPro" id="IPR003717">
    <property type="entry name" value="RecO"/>
</dbReference>
<keyword evidence="4 8" id="KW-0227">DNA damage</keyword>
<comment type="function">
    <text evidence="1 8">Involved in DNA repair and RecF pathway recombination.</text>
</comment>
<comment type="similarity">
    <text evidence="2 8">Belongs to the RecO family.</text>
</comment>
<evidence type="ECO:0000313" key="11">
    <source>
        <dbReference type="Proteomes" id="UP000199671"/>
    </source>
</evidence>
<proteinExistence type="inferred from homology"/>
<keyword evidence="5 8" id="KW-0233">DNA recombination</keyword>
<evidence type="ECO:0000256" key="6">
    <source>
        <dbReference type="ARBA" id="ARBA00023204"/>
    </source>
</evidence>
<protein>
    <recommendedName>
        <fullName evidence="3 8">DNA repair protein RecO</fullName>
    </recommendedName>
    <alternativeName>
        <fullName evidence="7 8">Recombination protein O</fullName>
    </alternativeName>
</protein>
<dbReference type="HAMAP" id="MF_00201">
    <property type="entry name" value="RecO"/>
    <property type="match status" value="1"/>
</dbReference>
<organism evidence="10 11">
    <name type="scientific">Actinomyces ruminicola</name>
    <dbReference type="NCBI Taxonomy" id="332524"/>
    <lineage>
        <taxon>Bacteria</taxon>
        <taxon>Bacillati</taxon>
        <taxon>Actinomycetota</taxon>
        <taxon>Actinomycetes</taxon>
        <taxon>Actinomycetales</taxon>
        <taxon>Actinomycetaceae</taxon>
        <taxon>Actinomyces</taxon>
    </lineage>
</organism>
<dbReference type="Pfam" id="PF11967">
    <property type="entry name" value="RecO_N"/>
    <property type="match status" value="1"/>
</dbReference>
<evidence type="ECO:0000313" key="10">
    <source>
        <dbReference type="EMBL" id="SDM73896.1"/>
    </source>
</evidence>
<dbReference type="OrthoDB" id="9812244at2"/>
<evidence type="ECO:0000259" key="9">
    <source>
        <dbReference type="Pfam" id="PF11967"/>
    </source>
</evidence>
<dbReference type="Pfam" id="PF02565">
    <property type="entry name" value="RecO_C"/>
    <property type="match status" value="1"/>
</dbReference>